<organism evidence="2 3">
    <name type="scientific">Clostridium bovifaecis</name>
    <dbReference type="NCBI Taxonomy" id="2184719"/>
    <lineage>
        <taxon>Bacteria</taxon>
        <taxon>Bacillati</taxon>
        <taxon>Bacillota</taxon>
        <taxon>Clostridia</taxon>
        <taxon>Eubacteriales</taxon>
        <taxon>Clostridiaceae</taxon>
        <taxon>Clostridium</taxon>
    </lineage>
</organism>
<dbReference type="EMBL" id="CP046522">
    <property type="protein sequence ID" value="QGU96858.1"/>
    <property type="molecule type" value="Genomic_DNA"/>
</dbReference>
<sequence length="37" mass="4240">MIFDTAPTGHTVRLLSLPELLGAWLDTLIKKERRPYS</sequence>
<dbReference type="Pfam" id="PF02374">
    <property type="entry name" value="ArsA_ATPase"/>
    <property type="match status" value="1"/>
</dbReference>
<feature type="domain" description="ArsA/GET3 Anion-transporting ATPase-like" evidence="1">
    <location>
        <begin position="1"/>
        <end position="33"/>
    </location>
</feature>
<proteinExistence type="predicted"/>
<protein>
    <recommendedName>
        <fullName evidence="1">ArsA/GET3 Anion-transporting ATPase-like domain-containing protein</fullName>
    </recommendedName>
</protein>
<reference evidence="2 3" key="1">
    <citation type="submission" date="2019-12" db="EMBL/GenBank/DDBJ databases">
        <title>Genome sequenceing of Clostridium bovifaecis.</title>
        <authorList>
            <person name="Yao Y."/>
        </authorList>
    </citation>
    <scope>NUCLEOTIDE SEQUENCE [LARGE SCALE GENOMIC DNA]</scope>
    <source>
        <strain evidence="2 3">BXX</strain>
    </source>
</reference>
<evidence type="ECO:0000313" key="3">
    <source>
        <dbReference type="Proteomes" id="UP000422764"/>
    </source>
</evidence>
<keyword evidence="3" id="KW-1185">Reference proteome</keyword>
<accession>A0A6I6F8X7</accession>
<dbReference type="AlphaFoldDB" id="A0A6I6F8X7"/>
<dbReference type="InterPro" id="IPR027417">
    <property type="entry name" value="P-loop_NTPase"/>
</dbReference>
<evidence type="ECO:0000313" key="2">
    <source>
        <dbReference type="EMBL" id="QGU96858.1"/>
    </source>
</evidence>
<dbReference type="InterPro" id="IPR025723">
    <property type="entry name" value="ArsA/GET3_ATPase-like"/>
</dbReference>
<gene>
    <name evidence="2" type="ORF">GOM49_12850</name>
</gene>
<name>A0A6I6F8X7_9CLOT</name>
<dbReference type="Gene3D" id="3.40.50.300">
    <property type="entry name" value="P-loop containing nucleotide triphosphate hydrolases"/>
    <property type="match status" value="1"/>
</dbReference>
<evidence type="ECO:0000259" key="1">
    <source>
        <dbReference type="Pfam" id="PF02374"/>
    </source>
</evidence>
<dbReference type="Proteomes" id="UP000422764">
    <property type="component" value="Chromosome"/>
</dbReference>